<feature type="transmembrane region" description="Helical" evidence="1">
    <location>
        <begin position="64"/>
        <end position="82"/>
    </location>
</feature>
<dbReference type="Proteomes" id="UP001642540">
    <property type="component" value="Unassembled WGS sequence"/>
</dbReference>
<feature type="transmembrane region" description="Helical" evidence="1">
    <location>
        <begin position="213"/>
        <end position="234"/>
    </location>
</feature>
<organism evidence="2 3">
    <name type="scientific">Orchesella dallaii</name>
    <dbReference type="NCBI Taxonomy" id="48710"/>
    <lineage>
        <taxon>Eukaryota</taxon>
        <taxon>Metazoa</taxon>
        <taxon>Ecdysozoa</taxon>
        <taxon>Arthropoda</taxon>
        <taxon>Hexapoda</taxon>
        <taxon>Collembola</taxon>
        <taxon>Entomobryomorpha</taxon>
        <taxon>Entomobryoidea</taxon>
        <taxon>Orchesellidae</taxon>
        <taxon>Orchesellinae</taxon>
        <taxon>Orchesella</taxon>
    </lineage>
</organism>
<feature type="transmembrane region" description="Helical" evidence="1">
    <location>
        <begin position="174"/>
        <end position="193"/>
    </location>
</feature>
<reference evidence="2 3" key="1">
    <citation type="submission" date="2024-08" db="EMBL/GenBank/DDBJ databases">
        <authorList>
            <person name="Cucini C."/>
            <person name="Frati F."/>
        </authorList>
    </citation>
    <scope>NUCLEOTIDE SEQUENCE [LARGE SCALE GENOMIC DNA]</scope>
</reference>
<keyword evidence="1" id="KW-1133">Transmembrane helix</keyword>
<protein>
    <submittedName>
        <fullName evidence="2">Uncharacterized protein</fullName>
    </submittedName>
</protein>
<comment type="caution">
    <text evidence="2">The sequence shown here is derived from an EMBL/GenBank/DDBJ whole genome shotgun (WGS) entry which is preliminary data.</text>
</comment>
<proteinExistence type="predicted"/>
<keyword evidence="1" id="KW-0812">Transmembrane</keyword>
<accession>A0ABP1S5B6</accession>
<dbReference type="EMBL" id="CAXLJM020000160">
    <property type="protein sequence ID" value="CAL8143916.1"/>
    <property type="molecule type" value="Genomic_DNA"/>
</dbReference>
<gene>
    <name evidence="2" type="ORF">ODALV1_LOCUS29995</name>
</gene>
<evidence type="ECO:0000313" key="3">
    <source>
        <dbReference type="Proteomes" id="UP001642540"/>
    </source>
</evidence>
<evidence type="ECO:0000256" key="1">
    <source>
        <dbReference type="SAM" id="Phobius"/>
    </source>
</evidence>
<name>A0ABP1S5B6_9HEXA</name>
<evidence type="ECO:0000313" key="2">
    <source>
        <dbReference type="EMBL" id="CAL8143916.1"/>
    </source>
</evidence>
<keyword evidence="3" id="KW-1185">Reference proteome</keyword>
<feature type="transmembrane region" description="Helical" evidence="1">
    <location>
        <begin position="12"/>
        <end position="28"/>
    </location>
</feature>
<sequence length="244" mass="28189">MIKSQFIDKHVVILLFGTVLNTFTNWLVSRQDFQKLFLKYGTELWTFKIAGTRRWARALITMGAHLYGEIALMLILANMMYFQNCIKQRFKDLELDIKDINKLVKQCSRESKVLQHRNKLVWAPVNEIQEYFSDCEKSRGDQIATNCSLKLTGLIKIVGSFNDVYGLFLVVSKFLNWILLVGCCYLIVAWVLFLNPHIIEFPDEDVNQKRHKGIAAIGSATAFTLFRIVMLVNLGERMQRSVGE</sequence>
<keyword evidence="1" id="KW-0472">Membrane</keyword>